<dbReference type="GO" id="GO:0005634">
    <property type="term" value="C:nucleus"/>
    <property type="evidence" value="ECO:0000318"/>
    <property type="project" value="GO_Central"/>
</dbReference>
<evidence type="ECO:0000259" key="7">
    <source>
        <dbReference type="Pfam" id="PF00249"/>
    </source>
</evidence>
<organism evidence="8">
    <name type="scientific">Brachypodium distachyon</name>
    <name type="common">Purple false brome</name>
    <name type="synonym">Trachynia distachya</name>
    <dbReference type="NCBI Taxonomy" id="15368"/>
    <lineage>
        <taxon>Eukaryota</taxon>
        <taxon>Viridiplantae</taxon>
        <taxon>Streptophyta</taxon>
        <taxon>Embryophyta</taxon>
        <taxon>Tracheophyta</taxon>
        <taxon>Spermatophyta</taxon>
        <taxon>Magnoliopsida</taxon>
        <taxon>Liliopsida</taxon>
        <taxon>Poales</taxon>
        <taxon>Poaceae</taxon>
        <taxon>BOP clade</taxon>
        <taxon>Pooideae</taxon>
        <taxon>Stipodae</taxon>
        <taxon>Brachypodieae</taxon>
        <taxon>Brachypodium</taxon>
    </lineage>
</organism>
<gene>
    <name evidence="9" type="primary">LOC104583068</name>
    <name evidence="8" type="ORF">BRADI_2g11743v3</name>
</gene>
<accession>A0A2K2D826</accession>
<proteinExistence type="predicted"/>
<keyword evidence="10" id="KW-1185">Reference proteome</keyword>
<dbReference type="EnsemblPlants" id="PNT70434">
    <property type="protein sequence ID" value="PNT70434"/>
    <property type="gene ID" value="BRADI_2g11743v3"/>
</dbReference>
<dbReference type="SUPFAM" id="SSF46689">
    <property type="entry name" value="Homeodomain-like"/>
    <property type="match status" value="1"/>
</dbReference>
<evidence type="ECO:0000313" key="10">
    <source>
        <dbReference type="Proteomes" id="UP000008810"/>
    </source>
</evidence>
<dbReference type="InterPro" id="IPR001005">
    <property type="entry name" value="SANT/Myb"/>
</dbReference>
<dbReference type="GO" id="GO:0003700">
    <property type="term" value="F:DNA-binding transcription factor activity"/>
    <property type="evidence" value="ECO:0000318"/>
    <property type="project" value="GO_Central"/>
</dbReference>
<dbReference type="Gramene" id="PNT70434">
    <property type="protein sequence ID" value="PNT70434"/>
    <property type="gene ID" value="BRADI_2g11743v3"/>
</dbReference>
<dbReference type="FunFam" id="1.10.10.60:FF:000007">
    <property type="entry name" value="Two-component response regulator"/>
    <property type="match status" value="1"/>
</dbReference>
<comment type="subcellular location">
    <subcellularLocation>
        <location evidence="1">Nucleus</location>
    </subcellularLocation>
</comment>
<dbReference type="InterPro" id="IPR009057">
    <property type="entry name" value="Homeodomain-like_sf"/>
</dbReference>
<dbReference type="OrthoDB" id="1297892at2759"/>
<evidence type="ECO:0000256" key="3">
    <source>
        <dbReference type="ARBA" id="ARBA00023125"/>
    </source>
</evidence>
<dbReference type="RefSeq" id="XP_010233072.3">
    <property type="nucleotide sequence ID" value="XM_010234770.3"/>
</dbReference>
<dbReference type="NCBIfam" id="TIGR01557">
    <property type="entry name" value="myb_SHAQKYF"/>
    <property type="match status" value="1"/>
</dbReference>
<dbReference type="GeneID" id="104583068"/>
<dbReference type="InterPro" id="IPR044841">
    <property type="entry name" value="LUX/BOA-like"/>
</dbReference>
<evidence type="ECO:0000256" key="2">
    <source>
        <dbReference type="ARBA" id="ARBA00023015"/>
    </source>
</evidence>
<reference evidence="9" key="3">
    <citation type="submission" date="2018-08" db="UniProtKB">
        <authorList>
            <consortium name="EnsemblPlants"/>
        </authorList>
    </citation>
    <scope>IDENTIFICATION</scope>
    <source>
        <strain evidence="9">cv. Bd21</strain>
    </source>
</reference>
<dbReference type="STRING" id="15368.A0A2K2D826"/>
<name>A0A2K2D826_BRADI</name>
<evidence type="ECO:0000313" key="8">
    <source>
        <dbReference type="EMBL" id="PNT70434.1"/>
    </source>
</evidence>
<dbReference type="Pfam" id="PF00249">
    <property type="entry name" value="Myb_DNA-binding"/>
    <property type="match status" value="1"/>
</dbReference>
<keyword evidence="2" id="KW-0805">Transcription regulation</keyword>
<evidence type="ECO:0000256" key="4">
    <source>
        <dbReference type="ARBA" id="ARBA00023163"/>
    </source>
</evidence>
<keyword evidence="3" id="KW-0238">DNA-binding</keyword>
<feature type="domain" description="Myb-like" evidence="7">
    <location>
        <begin position="207"/>
        <end position="256"/>
    </location>
</feature>
<protein>
    <recommendedName>
        <fullName evidence="7">Myb-like domain-containing protein</fullName>
    </recommendedName>
</protein>
<evidence type="ECO:0000256" key="6">
    <source>
        <dbReference type="SAM" id="MobiDB-lite"/>
    </source>
</evidence>
<dbReference type="EMBL" id="CM000881">
    <property type="protein sequence ID" value="PNT70434.1"/>
    <property type="molecule type" value="Genomic_DNA"/>
</dbReference>
<sequence length="426" mass="48140">MDHVPPAAPGAGGHIPLPLLMHPCPRAIVVSGDASRLHAMETGLRQEGYKEVETYTDPTVAMAMRRGRYQLVMVDMFPLRAGALELLECAISEMNAEAQALSKVGNRYRKLSIRDLETIRQTIKFNKSTSSEEGTLNHDDDDDDNNNNNSPTSTVSTATIGSSSGRRAPSMKMIRRHEMKSQEVEQDGEHTEAQRQQLTDKSKKARLVWTEELHNNFVDAYNKLLPKDRVPKKILRLMNDPRLSRENVASHLQKYRLNNLVCGEPQPIHRNDLRTQHPKLAQASLLHLNMSQVPSMMTQVPTATSVYMNQISNPETTIITSAKSDTDKKRMDVVVPEKITTLARSDTNNERVDAVVLEKMYTGPQVEMEHKVDTEPRQNKIICMLGISDGSFQEDCNDITQQTWSMDRGPWEREPDFNFYASDLSD</sequence>
<keyword evidence="5" id="KW-0539">Nucleus</keyword>
<dbReference type="GO" id="GO:0003677">
    <property type="term" value="F:DNA binding"/>
    <property type="evidence" value="ECO:0007669"/>
    <property type="project" value="UniProtKB-KW"/>
</dbReference>
<evidence type="ECO:0000256" key="1">
    <source>
        <dbReference type="ARBA" id="ARBA00004123"/>
    </source>
</evidence>
<feature type="compositionally biased region" description="Basic and acidic residues" evidence="6">
    <location>
        <begin position="179"/>
        <end position="202"/>
    </location>
</feature>
<feature type="compositionally biased region" description="Polar residues" evidence="6">
    <location>
        <begin position="150"/>
        <end position="165"/>
    </location>
</feature>
<feature type="region of interest" description="Disordered" evidence="6">
    <location>
        <begin position="127"/>
        <end position="202"/>
    </location>
</feature>
<dbReference type="PANTHER" id="PTHR31442">
    <property type="entry name" value="HOMEODOMAIN-LIKE SUPERFAMILY PROTEIN-RELATED"/>
    <property type="match status" value="1"/>
</dbReference>
<evidence type="ECO:0000313" key="9">
    <source>
        <dbReference type="EnsemblPlants" id="PNT70434"/>
    </source>
</evidence>
<keyword evidence="4" id="KW-0804">Transcription</keyword>
<dbReference type="AlphaFoldDB" id="A0A2K2D826"/>
<reference evidence="8" key="2">
    <citation type="submission" date="2017-06" db="EMBL/GenBank/DDBJ databases">
        <title>WGS assembly of Brachypodium distachyon.</title>
        <authorList>
            <consortium name="The International Brachypodium Initiative"/>
            <person name="Lucas S."/>
            <person name="Harmon-Smith M."/>
            <person name="Lail K."/>
            <person name="Tice H."/>
            <person name="Grimwood J."/>
            <person name="Bruce D."/>
            <person name="Barry K."/>
            <person name="Shu S."/>
            <person name="Lindquist E."/>
            <person name="Wang M."/>
            <person name="Pitluck S."/>
            <person name="Vogel J.P."/>
            <person name="Garvin D.F."/>
            <person name="Mockler T.C."/>
            <person name="Schmutz J."/>
            <person name="Rokhsar D."/>
            <person name="Bevan M.W."/>
        </authorList>
    </citation>
    <scope>NUCLEOTIDE SEQUENCE</scope>
    <source>
        <strain evidence="8">Bd21</strain>
    </source>
</reference>
<dbReference type="Proteomes" id="UP000008810">
    <property type="component" value="Chromosome 2"/>
</dbReference>
<reference evidence="8 9" key="1">
    <citation type="journal article" date="2010" name="Nature">
        <title>Genome sequencing and analysis of the model grass Brachypodium distachyon.</title>
        <authorList>
            <consortium name="International Brachypodium Initiative"/>
        </authorList>
    </citation>
    <scope>NUCLEOTIDE SEQUENCE [LARGE SCALE GENOMIC DNA]</scope>
    <source>
        <strain evidence="8">Bd21</strain>
        <strain evidence="9">cv. Bd21</strain>
    </source>
</reference>
<evidence type="ECO:0000256" key="5">
    <source>
        <dbReference type="ARBA" id="ARBA00023242"/>
    </source>
</evidence>
<dbReference type="InterPro" id="IPR006447">
    <property type="entry name" value="Myb_dom_plants"/>
</dbReference>
<dbReference type="PANTHER" id="PTHR31442:SF29">
    <property type="entry name" value="HOMEODOMAIN-LIKE SUPERFAMILY PROTEIN"/>
    <property type="match status" value="1"/>
</dbReference>
<dbReference type="Gene3D" id="1.10.10.60">
    <property type="entry name" value="Homeodomain-like"/>
    <property type="match status" value="1"/>
</dbReference>